<proteinExistence type="predicted"/>
<protein>
    <submittedName>
        <fullName evidence="1">Uncharacterized protein</fullName>
    </submittedName>
</protein>
<name>A0AA36H9X3_CYLNA</name>
<keyword evidence="2" id="KW-1185">Reference proteome</keyword>
<reference evidence="1" key="1">
    <citation type="submission" date="2023-07" db="EMBL/GenBank/DDBJ databases">
        <authorList>
            <consortium name="CYATHOMIX"/>
        </authorList>
    </citation>
    <scope>NUCLEOTIDE SEQUENCE</scope>
    <source>
        <strain evidence="1">N/A</strain>
    </source>
</reference>
<evidence type="ECO:0000313" key="1">
    <source>
        <dbReference type="EMBL" id="CAJ0606314.1"/>
    </source>
</evidence>
<comment type="caution">
    <text evidence="1">The sequence shown here is derived from an EMBL/GenBank/DDBJ whole genome shotgun (WGS) entry which is preliminary data.</text>
</comment>
<evidence type="ECO:0000313" key="2">
    <source>
        <dbReference type="Proteomes" id="UP001176961"/>
    </source>
</evidence>
<organism evidence="1 2">
    <name type="scientific">Cylicocyclus nassatus</name>
    <name type="common">Nematode worm</name>
    <dbReference type="NCBI Taxonomy" id="53992"/>
    <lineage>
        <taxon>Eukaryota</taxon>
        <taxon>Metazoa</taxon>
        <taxon>Ecdysozoa</taxon>
        <taxon>Nematoda</taxon>
        <taxon>Chromadorea</taxon>
        <taxon>Rhabditida</taxon>
        <taxon>Rhabditina</taxon>
        <taxon>Rhabditomorpha</taxon>
        <taxon>Strongyloidea</taxon>
        <taxon>Strongylidae</taxon>
        <taxon>Cylicocyclus</taxon>
    </lineage>
</organism>
<gene>
    <name evidence="1" type="ORF">CYNAS_LOCUS18297</name>
</gene>
<dbReference type="Proteomes" id="UP001176961">
    <property type="component" value="Unassembled WGS sequence"/>
</dbReference>
<accession>A0AA36H9X3</accession>
<dbReference type="EMBL" id="CATQJL010000316">
    <property type="protein sequence ID" value="CAJ0606314.1"/>
    <property type="molecule type" value="Genomic_DNA"/>
</dbReference>
<dbReference type="AlphaFoldDB" id="A0AA36H9X3"/>
<sequence>MLLKFEKQLHSFVFRTELEIDRFIEFLEQEDDARESWRRLLYQAAANPDIYPSRDMVDFAVRETPSAADTAAKFLQCEVAEKREDGEQSISALTRHVPFL</sequence>